<organism evidence="2 3">
    <name type="scientific">Pleuronectes platessa</name>
    <name type="common">European plaice</name>
    <dbReference type="NCBI Taxonomy" id="8262"/>
    <lineage>
        <taxon>Eukaryota</taxon>
        <taxon>Metazoa</taxon>
        <taxon>Chordata</taxon>
        <taxon>Craniata</taxon>
        <taxon>Vertebrata</taxon>
        <taxon>Euteleostomi</taxon>
        <taxon>Actinopterygii</taxon>
        <taxon>Neopterygii</taxon>
        <taxon>Teleostei</taxon>
        <taxon>Neoteleostei</taxon>
        <taxon>Acanthomorphata</taxon>
        <taxon>Carangaria</taxon>
        <taxon>Pleuronectiformes</taxon>
        <taxon>Pleuronectoidei</taxon>
        <taxon>Pleuronectidae</taxon>
        <taxon>Pleuronectes</taxon>
    </lineage>
</organism>
<comment type="caution">
    <text evidence="2">The sequence shown here is derived from an EMBL/GenBank/DDBJ whole genome shotgun (WGS) entry which is preliminary data.</text>
</comment>
<accession>A0A9N7Y5M6</accession>
<evidence type="ECO:0000256" key="1">
    <source>
        <dbReference type="SAM" id="MobiDB-lite"/>
    </source>
</evidence>
<feature type="compositionally biased region" description="Basic and acidic residues" evidence="1">
    <location>
        <begin position="124"/>
        <end position="157"/>
    </location>
</feature>
<evidence type="ECO:0000313" key="2">
    <source>
        <dbReference type="EMBL" id="CAB1413387.1"/>
    </source>
</evidence>
<gene>
    <name evidence="2" type="ORF">PLEPLA_LOCUS1087</name>
</gene>
<keyword evidence="3" id="KW-1185">Reference proteome</keyword>
<feature type="region of interest" description="Disordered" evidence="1">
    <location>
        <begin position="120"/>
        <end position="164"/>
    </location>
</feature>
<feature type="compositionally biased region" description="Basic and acidic residues" evidence="1">
    <location>
        <begin position="212"/>
        <end position="224"/>
    </location>
</feature>
<dbReference type="EMBL" id="CADEAL010000052">
    <property type="protein sequence ID" value="CAB1413387.1"/>
    <property type="molecule type" value="Genomic_DNA"/>
</dbReference>
<protein>
    <submittedName>
        <fullName evidence="2">Uncharacterized protein</fullName>
    </submittedName>
</protein>
<name>A0A9N7Y5M6_PLEPL</name>
<reference evidence="2" key="1">
    <citation type="submission" date="2020-03" db="EMBL/GenBank/DDBJ databases">
        <authorList>
            <person name="Weist P."/>
        </authorList>
    </citation>
    <scope>NUCLEOTIDE SEQUENCE</scope>
</reference>
<dbReference type="Proteomes" id="UP001153269">
    <property type="component" value="Unassembled WGS sequence"/>
</dbReference>
<proteinExistence type="predicted"/>
<feature type="compositionally biased region" description="Pro residues" evidence="1">
    <location>
        <begin position="190"/>
        <end position="207"/>
    </location>
</feature>
<evidence type="ECO:0000313" key="3">
    <source>
        <dbReference type="Proteomes" id="UP001153269"/>
    </source>
</evidence>
<feature type="region of interest" description="Disordered" evidence="1">
    <location>
        <begin position="186"/>
        <end position="224"/>
    </location>
</feature>
<sequence length="224" mass="24474">MPLGTCDTMGPPAAGPVHLFVSKRPLVCRPRPGARSVLSSPQLAEGLVLITSSAEIGVVPGSTNCQIQIQLLVESLVSRLFGAGTQADSCRPSRAPPTSFRSIVCESLSEFCLEKRLKTPVGQRTEDRGERKEDRGQRTEDRGRRTEDRGHRTEDGGTLKLSGESWSQWDELSSFSLETLLSRCVEERPTPLPPQHPIPPPPHPTAPPAAKKSPERRRTDGRSV</sequence>
<dbReference type="AlphaFoldDB" id="A0A9N7Y5M6"/>